<evidence type="ECO:0000256" key="1">
    <source>
        <dbReference type="ARBA" id="ARBA00012528"/>
    </source>
</evidence>
<organism evidence="6 7">
    <name type="scientific">Candidatus Brocadia sinica JPN1</name>
    <dbReference type="NCBI Taxonomy" id="1197129"/>
    <lineage>
        <taxon>Bacteria</taxon>
        <taxon>Pseudomonadati</taxon>
        <taxon>Planctomycetota</taxon>
        <taxon>Candidatus Brocadiia</taxon>
        <taxon>Candidatus Brocadiales</taxon>
        <taxon>Candidatus Brocadiaceae</taxon>
        <taxon>Candidatus Brocadia</taxon>
    </lineage>
</organism>
<protein>
    <recommendedName>
        <fullName evidence="1">diguanylate cyclase</fullName>
        <ecNumber evidence="1">2.7.7.65</ecNumber>
    </recommendedName>
</protein>
<dbReference type="SMART" id="SM00267">
    <property type="entry name" value="GGDEF"/>
    <property type="match status" value="1"/>
</dbReference>
<evidence type="ECO:0000313" key="6">
    <source>
        <dbReference type="EMBL" id="GAN35258.1"/>
    </source>
</evidence>
<accession>A0ABQ0K2G8</accession>
<dbReference type="PROSITE" id="PS51833">
    <property type="entry name" value="HDOD"/>
    <property type="match status" value="1"/>
</dbReference>
<dbReference type="CDD" id="cd01949">
    <property type="entry name" value="GGDEF"/>
    <property type="match status" value="1"/>
</dbReference>
<dbReference type="InterPro" id="IPR029787">
    <property type="entry name" value="Nucleotide_cyclase"/>
</dbReference>
<feature type="domain" description="HDOD" evidence="5">
    <location>
        <begin position="16"/>
        <end position="211"/>
    </location>
</feature>
<dbReference type="SUPFAM" id="SSF109604">
    <property type="entry name" value="HD-domain/PDEase-like"/>
    <property type="match status" value="1"/>
</dbReference>
<evidence type="ECO:0000259" key="4">
    <source>
        <dbReference type="PROSITE" id="PS50887"/>
    </source>
</evidence>
<feature type="domain" description="GGDEF" evidence="4">
    <location>
        <begin position="373"/>
        <end position="508"/>
    </location>
</feature>
<evidence type="ECO:0000256" key="2">
    <source>
        <dbReference type="ARBA" id="ARBA00034247"/>
    </source>
</evidence>
<dbReference type="Gene3D" id="3.30.70.270">
    <property type="match status" value="1"/>
</dbReference>
<dbReference type="RefSeq" id="WP_052565368.1">
    <property type="nucleotide sequence ID" value="NZ_BAFN01000001.1"/>
</dbReference>
<feature type="coiled-coil region" evidence="3">
    <location>
        <begin position="311"/>
        <end position="345"/>
    </location>
</feature>
<dbReference type="Pfam" id="PF00990">
    <property type="entry name" value="GGDEF"/>
    <property type="match status" value="1"/>
</dbReference>
<dbReference type="Pfam" id="PF08668">
    <property type="entry name" value="HDOD"/>
    <property type="match status" value="1"/>
</dbReference>
<dbReference type="InterPro" id="IPR043128">
    <property type="entry name" value="Rev_trsase/Diguanyl_cyclase"/>
</dbReference>
<evidence type="ECO:0000313" key="7">
    <source>
        <dbReference type="Proteomes" id="UP000032309"/>
    </source>
</evidence>
<keyword evidence="7" id="KW-1185">Reference proteome</keyword>
<dbReference type="PANTHER" id="PTHR45138">
    <property type="entry name" value="REGULATORY COMPONENTS OF SENSORY TRANSDUCTION SYSTEM"/>
    <property type="match status" value="1"/>
</dbReference>
<reference evidence="7" key="1">
    <citation type="journal article" date="2015" name="Genome Announc.">
        <title>Draft Genome Sequence of an Anaerobic Ammonium-Oxidizing Bacterium, "Candidatus Brocadia sinica".</title>
        <authorList>
            <person name="Oshiki M."/>
            <person name="Shinyako-Hata K."/>
            <person name="Satoh H."/>
            <person name="Okabe S."/>
        </authorList>
    </citation>
    <scope>NUCLEOTIDE SEQUENCE [LARGE SCALE GENOMIC DNA]</scope>
    <source>
        <strain evidence="7">JPN1</strain>
    </source>
</reference>
<dbReference type="EMBL" id="BAFN01000001">
    <property type="protein sequence ID" value="GAN35258.1"/>
    <property type="molecule type" value="Genomic_DNA"/>
</dbReference>
<dbReference type="SUPFAM" id="SSF55073">
    <property type="entry name" value="Nucleotide cyclase"/>
    <property type="match status" value="1"/>
</dbReference>
<proteinExistence type="predicted"/>
<gene>
    <name evidence="6" type="ORF">BROSI_A3807</name>
</gene>
<comment type="catalytic activity">
    <reaction evidence="2">
        <text>2 GTP = 3',3'-c-di-GMP + 2 diphosphate</text>
        <dbReference type="Rhea" id="RHEA:24898"/>
        <dbReference type="ChEBI" id="CHEBI:33019"/>
        <dbReference type="ChEBI" id="CHEBI:37565"/>
        <dbReference type="ChEBI" id="CHEBI:58805"/>
        <dbReference type="EC" id="2.7.7.65"/>
    </reaction>
</comment>
<keyword evidence="3" id="KW-0175">Coiled coil</keyword>
<dbReference type="InterPro" id="IPR000160">
    <property type="entry name" value="GGDEF_dom"/>
</dbReference>
<name>A0ABQ0K2G8_9BACT</name>
<dbReference type="PANTHER" id="PTHR45138:SF9">
    <property type="entry name" value="DIGUANYLATE CYCLASE DGCM-RELATED"/>
    <property type="match status" value="1"/>
</dbReference>
<dbReference type="Proteomes" id="UP000032309">
    <property type="component" value="Unassembled WGS sequence"/>
</dbReference>
<dbReference type="NCBIfam" id="TIGR00254">
    <property type="entry name" value="GGDEF"/>
    <property type="match status" value="1"/>
</dbReference>
<dbReference type="EC" id="2.7.7.65" evidence="1"/>
<evidence type="ECO:0000256" key="3">
    <source>
        <dbReference type="SAM" id="Coils"/>
    </source>
</evidence>
<dbReference type="Gene3D" id="1.10.3210.10">
    <property type="entry name" value="Hypothetical protein af1432"/>
    <property type="match status" value="1"/>
</dbReference>
<evidence type="ECO:0000259" key="5">
    <source>
        <dbReference type="PROSITE" id="PS51833"/>
    </source>
</evidence>
<comment type="caution">
    <text evidence="6">The sequence shown here is derived from an EMBL/GenBank/DDBJ whole genome shotgun (WGS) entry which is preliminary data.</text>
</comment>
<dbReference type="InterPro" id="IPR013976">
    <property type="entry name" value="HDOD"/>
</dbReference>
<dbReference type="InterPro" id="IPR050469">
    <property type="entry name" value="Diguanylate_Cyclase"/>
</dbReference>
<sequence>MTRDDILKIVLESPSLPTLPVVACKLLSISSNEKTGMKEIADMVSKDVSLSAKVLKTANSAFYNLPHKVSTIHQAASRLGINTIRSMLLSFSFLSIRAKDKNDTFNYEKFWEQSLANAVAAKLIITEIVKSDWEEIFVSGLLENIGELIIALSFPQEYEQVLSEASGSDKDIIELEQQIIGADHAFIGYEVAKNWNFPDILLTPIHYHHCPENYKGDDKKLKVIVNVVYLSDLLTNILYSNKPLEYHQKFRNESEAILGFDDTIIDRILEHVTSEIRKTADVFGFHIENQKSIEQILQEANAALSIINLTCDQTNRKLVDALVQLQRLTKDLEEKNNRLDKLAQLDSLTEVYNHGYFQGYLENEISLSARKGTTLSLILADVDDFKIFNDKYGHQTGDFILKELCKVIRQSLRSHDIIARYGGEEFAIILVETTGKDAQSVAEKLRQSIALHNFIYKDKNYHVTICCGIAEIRPAVDPFTKNDLIDFADKALFESKKKGRNCVTLYTQRNK</sequence>
<dbReference type="PROSITE" id="PS50887">
    <property type="entry name" value="GGDEF"/>
    <property type="match status" value="1"/>
</dbReference>